<gene>
    <name evidence="1" type="ORF">SAMN05660703_1196</name>
</gene>
<dbReference type="AlphaFoldDB" id="A0A1W1Z5S4"/>
<sequence length="191" mass="22530">MKFNFILPFLFFGVFTISAQVKYEREFRIKKSDFPSKAFELIESKLTNAKRIKYYKEIDSATTSFEAKFKKDRLWYSIEFSEDGNLEDIEITIKAIDLPNDSYENIQLYLTSNFSSYKIRKIQQQYVVENSVDATLKNAFQNLMIPSLNYELIVDGKKNKSYQEFEILFNAEGDFVSSRKSLPPNYDHVLY</sequence>
<organism evidence="1 2">
    <name type="scientific">Cellulophaga tyrosinoxydans</name>
    <dbReference type="NCBI Taxonomy" id="504486"/>
    <lineage>
        <taxon>Bacteria</taxon>
        <taxon>Pseudomonadati</taxon>
        <taxon>Bacteroidota</taxon>
        <taxon>Flavobacteriia</taxon>
        <taxon>Flavobacteriales</taxon>
        <taxon>Flavobacteriaceae</taxon>
        <taxon>Cellulophaga</taxon>
    </lineage>
</organism>
<name>A0A1W1Z5S4_9FLAO</name>
<reference evidence="1 2" key="1">
    <citation type="submission" date="2017-04" db="EMBL/GenBank/DDBJ databases">
        <authorList>
            <person name="Afonso C.L."/>
            <person name="Miller P.J."/>
            <person name="Scott M.A."/>
            <person name="Spackman E."/>
            <person name="Goraichik I."/>
            <person name="Dimitrov K.M."/>
            <person name="Suarez D.L."/>
            <person name="Swayne D.E."/>
        </authorList>
    </citation>
    <scope>NUCLEOTIDE SEQUENCE [LARGE SCALE GENOMIC DNA]</scope>
    <source>
        <strain evidence="1 2">DSM 21164</strain>
    </source>
</reference>
<dbReference type="SUPFAM" id="SSF160574">
    <property type="entry name" value="BT0923-like"/>
    <property type="match status" value="1"/>
</dbReference>
<protein>
    <recommendedName>
        <fullName evidence="3">Beta-lactamase-inhibitor-like, PepSY-like</fullName>
    </recommendedName>
</protein>
<proteinExistence type="predicted"/>
<dbReference type="OrthoDB" id="943438at2"/>
<accession>A0A1W1Z5S4</accession>
<dbReference type="RefSeq" id="WP_084060460.1">
    <property type="nucleotide sequence ID" value="NZ_FWXO01000001.1"/>
</dbReference>
<evidence type="ECO:0008006" key="3">
    <source>
        <dbReference type="Google" id="ProtNLM"/>
    </source>
</evidence>
<dbReference type="Gene3D" id="3.40.1420.30">
    <property type="match status" value="1"/>
</dbReference>
<dbReference type="Proteomes" id="UP000192360">
    <property type="component" value="Unassembled WGS sequence"/>
</dbReference>
<evidence type="ECO:0000313" key="1">
    <source>
        <dbReference type="EMBL" id="SMC43827.1"/>
    </source>
</evidence>
<keyword evidence="2" id="KW-1185">Reference proteome</keyword>
<dbReference type="EMBL" id="FWXO01000001">
    <property type="protein sequence ID" value="SMC43827.1"/>
    <property type="molecule type" value="Genomic_DNA"/>
</dbReference>
<evidence type="ECO:0000313" key="2">
    <source>
        <dbReference type="Proteomes" id="UP000192360"/>
    </source>
</evidence>
<dbReference type="STRING" id="504486.SAMN05660703_1196"/>